<feature type="domain" description="Ig-like" evidence="10">
    <location>
        <begin position="145"/>
        <end position="243"/>
    </location>
</feature>
<dbReference type="Pfam" id="PF07686">
    <property type="entry name" value="V-set"/>
    <property type="match status" value="1"/>
</dbReference>
<reference evidence="11" key="3">
    <citation type="submission" date="2025-08" db="UniProtKB">
        <authorList>
            <consortium name="Ensembl"/>
        </authorList>
    </citation>
    <scope>IDENTIFICATION</scope>
    <source>
        <strain evidence="11">JP 163 A</strain>
    </source>
</reference>
<dbReference type="STRING" id="8083.ENSXMAP00000016492"/>
<keyword evidence="8" id="KW-1133">Transmembrane helix</keyword>
<feature type="signal peptide" evidence="9">
    <location>
        <begin position="1"/>
        <end position="31"/>
    </location>
</feature>
<dbReference type="PANTHER" id="PTHR19433:SF133">
    <property type="entry name" value="IMMUNE-TYPE RECEPTOR 5 PRECURSOR-RELATED"/>
    <property type="match status" value="1"/>
</dbReference>
<evidence type="ECO:0000256" key="6">
    <source>
        <dbReference type="ARBA" id="ARBA00023157"/>
    </source>
</evidence>
<reference evidence="11" key="4">
    <citation type="submission" date="2025-09" db="UniProtKB">
        <authorList>
            <consortium name="Ensembl"/>
        </authorList>
    </citation>
    <scope>IDENTIFICATION</scope>
    <source>
        <strain evidence="11">JP 163 A</strain>
    </source>
</reference>
<dbReference type="Gene3D" id="2.60.40.10">
    <property type="entry name" value="Immunoglobulins"/>
    <property type="match status" value="2"/>
</dbReference>
<dbReference type="Ensembl" id="ENSXMAT00000016516.2">
    <property type="protein sequence ID" value="ENSXMAP00000016492.2"/>
    <property type="gene ID" value="ENSXMAG00000016465.2"/>
</dbReference>
<dbReference type="PANTHER" id="PTHR19433">
    <property type="entry name" value="T-CELL RECEPTOR ALPHA CHAIN V REGION-RELATED"/>
    <property type="match status" value="1"/>
</dbReference>
<dbReference type="PROSITE" id="PS50835">
    <property type="entry name" value="IG_LIKE"/>
    <property type="match status" value="2"/>
</dbReference>
<dbReference type="InterPro" id="IPR003599">
    <property type="entry name" value="Ig_sub"/>
</dbReference>
<keyword evidence="3 9" id="KW-0732">Signal</keyword>
<reference evidence="12" key="2">
    <citation type="journal article" date="2013" name="Nat. Genet.">
        <title>The genome of the platyfish, Xiphophorus maculatus, provides insights into evolutionary adaptation and several complex traits.</title>
        <authorList>
            <person name="Schartl M."/>
            <person name="Walter R.B."/>
            <person name="Shen Y."/>
            <person name="Garcia T."/>
            <person name="Catchen J."/>
            <person name="Amores A."/>
            <person name="Braasch I."/>
            <person name="Chalopin D."/>
            <person name="Volff J.N."/>
            <person name="Lesch K.P."/>
            <person name="Bisazza A."/>
            <person name="Minx P."/>
            <person name="Hillier L."/>
            <person name="Wilson R.K."/>
            <person name="Fuerstenberg S."/>
            <person name="Boore J."/>
            <person name="Searle S."/>
            <person name="Postlethwait J.H."/>
            <person name="Warren W.C."/>
        </authorList>
    </citation>
    <scope>NUCLEOTIDE SEQUENCE [LARGE SCALE GENOMIC DNA]</scope>
    <source>
        <strain evidence="12">JP 163 A</strain>
    </source>
</reference>
<keyword evidence="5 8" id="KW-0472">Membrane</keyword>
<dbReference type="SMART" id="SM00409">
    <property type="entry name" value="IG"/>
    <property type="match status" value="2"/>
</dbReference>
<dbReference type="InterPro" id="IPR052051">
    <property type="entry name" value="TCR_complex_component"/>
</dbReference>
<dbReference type="GeneTree" id="ENSGT01030000234530"/>
<dbReference type="GO" id="GO:0002376">
    <property type="term" value="P:immune system process"/>
    <property type="evidence" value="ECO:0007669"/>
    <property type="project" value="UniProtKB-KW"/>
</dbReference>
<evidence type="ECO:0000256" key="8">
    <source>
        <dbReference type="SAM" id="Phobius"/>
    </source>
</evidence>
<dbReference type="CDD" id="cd00099">
    <property type="entry name" value="IgV"/>
    <property type="match status" value="2"/>
</dbReference>
<dbReference type="eggNOG" id="ENOG502SHRM">
    <property type="taxonomic scope" value="Eukaryota"/>
</dbReference>
<dbReference type="InParanoid" id="M4APU7"/>
<sequence length="356" mass="40243">MSCPPRTTNKSHSIRMMHMWIVLIFLDQGDSLISVTTGQLGEPVTFTCSLSDSDYSNTRVKWYKQTNGDTLRLITILMKGNTQSLFEKGFSPSRFSANYTTFKSTLTILKTFKEDEALYHCAVSTWNTDEWSGTYLSLKDINTRPLNYSVVQWPTVSAPLQPGDSVTLQCSVLPHSQTGSCPNERRVSWFGVRKDTFRGSIIYTDQNASYNCDKKPDTSSDSKRCVYHFSKNVNSDDSGTYYCALAMCGEIIFGNGTKLEIEVKDGYRWPNYGVLLMCTLVAVSGFAVVITIIRTKGDFWKVDNCLQEKVEKQKLKKEEDTRIYSTVVFGIIKNTSQEGKDEKAVKREKIYGALKP</sequence>
<feature type="transmembrane region" description="Helical" evidence="8">
    <location>
        <begin position="272"/>
        <end position="293"/>
    </location>
</feature>
<dbReference type="SUPFAM" id="SSF48726">
    <property type="entry name" value="Immunoglobulin"/>
    <property type="match status" value="2"/>
</dbReference>
<dbReference type="SMART" id="SM00406">
    <property type="entry name" value="IGv"/>
    <property type="match status" value="2"/>
</dbReference>
<evidence type="ECO:0000256" key="9">
    <source>
        <dbReference type="SAM" id="SignalP"/>
    </source>
</evidence>
<keyword evidence="7" id="KW-0325">Glycoprotein</keyword>
<comment type="subcellular location">
    <subcellularLocation>
        <location evidence="1">Cell membrane</location>
    </subcellularLocation>
</comment>
<dbReference type="OMA" id="WNTDEWS"/>
<dbReference type="AlphaFoldDB" id="M4APU7"/>
<evidence type="ECO:0000256" key="5">
    <source>
        <dbReference type="ARBA" id="ARBA00023136"/>
    </source>
</evidence>
<dbReference type="GO" id="GO:0005886">
    <property type="term" value="C:plasma membrane"/>
    <property type="evidence" value="ECO:0007669"/>
    <property type="project" value="UniProtKB-SubCell"/>
</dbReference>
<dbReference type="InterPro" id="IPR013783">
    <property type="entry name" value="Ig-like_fold"/>
</dbReference>
<evidence type="ECO:0000256" key="1">
    <source>
        <dbReference type="ARBA" id="ARBA00004236"/>
    </source>
</evidence>
<dbReference type="InterPro" id="IPR036179">
    <property type="entry name" value="Ig-like_dom_sf"/>
</dbReference>
<reference evidence="12" key="1">
    <citation type="submission" date="2012-01" db="EMBL/GenBank/DDBJ databases">
        <authorList>
            <person name="Walter R."/>
            <person name="Schartl M."/>
            <person name="Warren W."/>
        </authorList>
    </citation>
    <scope>NUCLEOTIDE SEQUENCE [LARGE SCALE GENOMIC DNA]</scope>
    <source>
        <strain evidence="12">JP 163 A</strain>
    </source>
</reference>
<evidence type="ECO:0000259" key="10">
    <source>
        <dbReference type="PROSITE" id="PS50835"/>
    </source>
</evidence>
<feature type="chain" id="PRO_5017486607" evidence="9">
    <location>
        <begin position="32"/>
        <end position="356"/>
    </location>
</feature>
<keyword evidence="6" id="KW-1015">Disulfide bond</keyword>
<evidence type="ECO:0000256" key="7">
    <source>
        <dbReference type="ARBA" id="ARBA00023180"/>
    </source>
</evidence>
<dbReference type="HOGENOM" id="CLU_055459_2_2_1"/>
<dbReference type="InterPro" id="IPR007110">
    <property type="entry name" value="Ig-like_dom"/>
</dbReference>
<evidence type="ECO:0000256" key="2">
    <source>
        <dbReference type="ARBA" id="ARBA00022475"/>
    </source>
</evidence>
<dbReference type="GO" id="GO:0009617">
    <property type="term" value="P:response to bacterium"/>
    <property type="evidence" value="ECO:0007669"/>
    <property type="project" value="TreeGrafter"/>
</dbReference>
<dbReference type="Proteomes" id="UP000002852">
    <property type="component" value="Unassembled WGS sequence"/>
</dbReference>
<feature type="domain" description="Ig-like" evidence="10">
    <location>
        <begin position="5"/>
        <end position="137"/>
    </location>
</feature>
<proteinExistence type="predicted"/>
<keyword evidence="2" id="KW-1003">Cell membrane</keyword>
<keyword evidence="8" id="KW-0812">Transmembrane</keyword>
<keyword evidence="12" id="KW-1185">Reference proteome</keyword>
<organism evidence="11 12">
    <name type="scientific">Xiphophorus maculatus</name>
    <name type="common">Southern platyfish</name>
    <name type="synonym">Platypoecilus maculatus</name>
    <dbReference type="NCBI Taxonomy" id="8083"/>
    <lineage>
        <taxon>Eukaryota</taxon>
        <taxon>Metazoa</taxon>
        <taxon>Chordata</taxon>
        <taxon>Craniata</taxon>
        <taxon>Vertebrata</taxon>
        <taxon>Euteleostomi</taxon>
        <taxon>Actinopterygii</taxon>
        <taxon>Neopterygii</taxon>
        <taxon>Teleostei</taxon>
        <taxon>Neoteleostei</taxon>
        <taxon>Acanthomorphata</taxon>
        <taxon>Ovalentaria</taxon>
        <taxon>Atherinomorphae</taxon>
        <taxon>Cyprinodontiformes</taxon>
        <taxon>Poeciliidae</taxon>
        <taxon>Poeciliinae</taxon>
        <taxon>Xiphophorus</taxon>
    </lineage>
</organism>
<evidence type="ECO:0000256" key="4">
    <source>
        <dbReference type="ARBA" id="ARBA00022859"/>
    </source>
</evidence>
<evidence type="ECO:0000313" key="12">
    <source>
        <dbReference type="Proteomes" id="UP000002852"/>
    </source>
</evidence>
<protein>
    <submittedName>
        <fullName evidence="11">Uncharacterized LOC111606908</fullName>
    </submittedName>
</protein>
<accession>M4APU7</accession>
<evidence type="ECO:0000313" key="11">
    <source>
        <dbReference type="Ensembl" id="ENSXMAP00000016492.2"/>
    </source>
</evidence>
<evidence type="ECO:0000256" key="3">
    <source>
        <dbReference type="ARBA" id="ARBA00022729"/>
    </source>
</evidence>
<keyword evidence="4" id="KW-0391">Immunity</keyword>
<dbReference type="InterPro" id="IPR013106">
    <property type="entry name" value="Ig_V-set"/>
</dbReference>
<name>M4APU7_XIPMA</name>